<dbReference type="OrthoDB" id="3172332at2759"/>
<reference evidence="9" key="1">
    <citation type="journal article" date="2020" name="Stud. Mycol.">
        <title>101 Dothideomycetes genomes: a test case for predicting lifestyles and emergence of pathogens.</title>
        <authorList>
            <person name="Haridas S."/>
            <person name="Albert R."/>
            <person name="Binder M."/>
            <person name="Bloem J."/>
            <person name="Labutti K."/>
            <person name="Salamov A."/>
            <person name="Andreopoulos B."/>
            <person name="Baker S."/>
            <person name="Barry K."/>
            <person name="Bills G."/>
            <person name="Bluhm B."/>
            <person name="Cannon C."/>
            <person name="Castanera R."/>
            <person name="Culley D."/>
            <person name="Daum C."/>
            <person name="Ezra D."/>
            <person name="Gonzalez J."/>
            <person name="Henrissat B."/>
            <person name="Kuo A."/>
            <person name="Liang C."/>
            <person name="Lipzen A."/>
            <person name="Lutzoni F."/>
            <person name="Magnuson J."/>
            <person name="Mondo S."/>
            <person name="Nolan M."/>
            <person name="Ohm R."/>
            <person name="Pangilinan J."/>
            <person name="Park H.-J."/>
            <person name="Ramirez L."/>
            <person name="Alfaro M."/>
            <person name="Sun H."/>
            <person name="Tritt A."/>
            <person name="Yoshinaga Y."/>
            <person name="Zwiers L.-H."/>
            <person name="Turgeon B."/>
            <person name="Goodwin S."/>
            <person name="Spatafora J."/>
            <person name="Crous P."/>
            <person name="Grigoriev I."/>
        </authorList>
    </citation>
    <scope>NUCLEOTIDE SEQUENCE</scope>
    <source>
        <strain evidence="9">CBS 113389</strain>
    </source>
</reference>
<dbReference type="Proteomes" id="UP000799767">
    <property type="component" value="Unassembled WGS sequence"/>
</dbReference>
<organism evidence="9 10">
    <name type="scientific">Neohortaea acidophila</name>
    <dbReference type="NCBI Taxonomy" id="245834"/>
    <lineage>
        <taxon>Eukaryota</taxon>
        <taxon>Fungi</taxon>
        <taxon>Dikarya</taxon>
        <taxon>Ascomycota</taxon>
        <taxon>Pezizomycotina</taxon>
        <taxon>Dothideomycetes</taxon>
        <taxon>Dothideomycetidae</taxon>
        <taxon>Mycosphaerellales</taxon>
        <taxon>Teratosphaeriaceae</taxon>
        <taxon>Neohortaea</taxon>
    </lineage>
</organism>
<evidence type="ECO:0000256" key="1">
    <source>
        <dbReference type="ARBA" id="ARBA00022723"/>
    </source>
</evidence>
<evidence type="ECO:0000256" key="6">
    <source>
        <dbReference type="ARBA" id="ARBA00023242"/>
    </source>
</evidence>
<keyword evidence="5" id="KW-0804">Transcription</keyword>
<dbReference type="AlphaFoldDB" id="A0A6A6PKT9"/>
<dbReference type="SMART" id="SM00066">
    <property type="entry name" value="GAL4"/>
    <property type="match status" value="1"/>
</dbReference>
<feature type="region of interest" description="Disordered" evidence="7">
    <location>
        <begin position="1"/>
        <end position="24"/>
    </location>
</feature>
<dbReference type="SUPFAM" id="SSF57701">
    <property type="entry name" value="Zn2/Cys6 DNA-binding domain"/>
    <property type="match status" value="1"/>
</dbReference>
<protein>
    <recommendedName>
        <fullName evidence="8">Zn(2)-C6 fungal-type domain-containing protein</fullName>
    </recommendedName>
</protein>
<evidence type="ECO:0000256" key="7">
    <source>
        <dbReference type="SAM" id="MobiDB-lite"/>
    </source>
</evidence>
<keyword evidence="4" id="KW-0238">DNA-binding</keyword>
<feature type="domain" description="Zn(2)-C6 fungal-type" evidence="8">
    <location>
        <begin position="30"/>
        <end position="58"/>
    </location>
</feature>
<keyword evidence="6" id="KW-0539">Nucleus</keyword>
<dbReference type="InterPro" id="IPR036864">
    <property type="entry name" value="Zn2-C6_fun-type_DNA-bd_sf"/>
</dbReference>
<accession>A0A6A6PKT9</accession>
<evidence type="ECO:0000256" key="4">
    <source>
        <dbReference type="ARBA" id="ARBA00023125"/>
    </source>
</evidence>
<gene>
    <name evidence="9" type="ORF">BDY17DRAFT_327274</name>
</gene>
<keyword evidence="3" id="KW-0805">Transcription regulation</keyword>
<evidence type="ECO:0000259" key="8">
    <source>
        <dbReference type="PROSITE" id="PS50048"/>
    </source>
</evidence>
<dbReference type="InterPro" id="IPR021858">
    <property type="entry name" value="Fun_TF"/>
</dbReference>
<evidence type="ECO:0000313" key="9">
    <source>
        <dbReference type="EMBL" id="KAF2480311.1"/>
    </source>
</evidence>
<proteinExistence type="predicted"/>
<evidence type="ECO:0000256" key="5">
    <source>
        <dbReference type="ARBA" id="ARBA00023163"/>
    </source>
</evidence>
<dbReference type="Gene3D" id="4.10.240.10">
    <property type="entry name" value="Zn(2)-C6 fungal-type DNA-binding domain"/>
    <property type="match status" value="1"/>
</dbReference>
<dbReference type="GO" id="GO:0008270">
    <property type="term" value="F:zinc ion binding"/>
    <property type="evidence" value="ECO:0007669"/>
    <property type="project" value="InterPro"/>
</dbReference>
<dbReference type="InterPro" id="IPR001138">
    <property type="entry name" value="Zn2Cys6_DnaBD"/>
</dbReference>
<keyword evidence="1" id="KW-0479">Metal-binding</keyword>
<name>A0A6A6PKT9_9PEZI</name>
<dbReference type="Pfam" id="PF00172">
    <property type="entry name" value="Zn_clus"/>
    <property type="match status" value="1"/>
</dbReference>
<dbReference type="CDD" id="cd00067">
    <property type="entry name" value="GAL4"/>
    <property type="match status" value="1"/>
</dbReference>
<dbReference type="Pfam" id="PF11951">
    <property type="entry name" value="Fungal_trans_2"/>
    <property type="match status" value="1"/>
</dbReference>
<evidence type="ECO:0000256" key="3">
    <source>
        <dbReference type="ARBA" id="ARBA00023015"/>
    </source>
</evidence>
<dbReference type="PROSITE" id="PS50048">
    <property type="entry name" value="ZN2_CY6_FUNGAL_2"/>
    <property type="match status" value="1"/>
</dbReference>
<dbReference type="PROSITE" id="PS00463">
    <property type="entry name" value="ZN2_CY6_FUNGAL_1"/>
    <property type="match status" value="1"/>
</dbReference>
<dbReference type="InterPro" id="IPR052360">
    <property type="entry name" value="Transcr_Regulatory_Proteins"/>
</dbReference>
<dbReference type="EMBL" id="MU001640">
    <property type="protein sequence ID" value="KAF2480311.1"/>
    <property type="molecule type" value="Genomic_DNA"/>
</dbReference>
<feature type="compositionally biased region" description="Polar residues" evidence="7">
    <location>
        <begin position="1"/>
        <end position="13"/>
    </location>
</feature>
<sequence length="519" mass="57935">MLSRKTTNTSTPNPAKPKRSRASAPKVRTGCITCKTRHLKCDEEKPTCLRCRNDGFTCDGYLQSVVVSSSSRKKSKTVYVPWLPTPTSFIDRGSQTERRFLHHVQQNTTSHLTFTSTRLDFWNRLILAPAQTSEAVRHALVALGAAHWLFLTRIPNASPTPEAQQLEHLILQQYNMAIQDLTARMGESATTDLHLTLACCLIFFCIESMMGRYTESIQHLRAGSRLLASPNGASPSRESTPTSFSSDDAICEMAQTFSTLGIHAALFLDEPVVDDLSLYSRFNGASELLEGPFESLADARRQISAIEVDFNHSLEGAGGNVDAPQMQPIHHRVHRWMSRFDQSRKVLGESVKSQAEQHEFLSLCLSRRLWQSVIRPHTRAPSPTRFANVTEDDQAFTEVLDLAEMLAMRRKDNHPVFTLSADIVPALNFICDTTDNAQIQRRAIHLLRGMQRREGLWDSVEVAEYLEDSLSARKILRHGWDDVLGGLPGAARALSRMGLSTLSPNNGILIMATKTQMPG</sequence>
<dbReference type="PANTHER" id="PTHR36206">
    <property type="entry name" value="ASPERCRYPTIN BIOSYNTHESIS CLUSTER-SPECIFIC TRANSCRIPTION REGULATOR ATNN-RELATED"/>
    <property type="match status" value="1"/>
</dbReference>
<evidence type="ECO:0000313" key="10">
    <source>
        <dbReference type="Proteomes" id="UP000799767"/>
    </source>
</evidence>
<dbReference type="GO" id="GO:0003677">
    <property type="term" value="F:DNA binding"/>
    <property type="evidence" value="ECO:0007669"/>
    <property type="project" value="UniProtKB-KW"/>
</dbReference>
<dbReference type="RefSeq" id="XP_033586881.1">
    <property type="nucleotide sequence ID" value="XM_033737649.1"/>
</dbReference>
<keyword evidence="10" id="KW-1185">Reference proteome</keyword>
<dbReference type="GeneID" id="54478651"/>
<evidence type="ECO:0000256" key="2">
    <source>
        <dbReference type="ARBA" id="ARBA00022833"/>
    </source>
</evidence>
<keyword evidence="2" id="KW-0862">Zinc</keyword>
<dbReference type="GO" id="GO:0000981">
    <property type="term" value="F:DNA-binding transcription factor activity, RNA polymerase II-specific"/>
    <property type="evidence" value="ECO:0007669"/>
    <property type="project" value="InterPro"/>
</dbReference>
<dbReference type="PANTHER" id="PTHR36206:SF12">
    <property type="entry name" value="ASPERCRYPTIN BIOSYNTHESIS CLUSTER-SPECIFIC TRANSCRIPTION REGULATOR ATNN-RELATED"/>
    <property type="match status" value="1"/>
</dbReference>